<dbReference type="AlphaFoldDB" id="A0AAE1KQC9"/>
<reference evidence="2" key="1">
    <citation type="submission" date="2023-10" db="EMBL/GenBank/DDBJ databases">
        <title>Genome assemblies of two species of porcelain crab, Petrolisthes cinctipes and Petrolisthes manimaculis (Anomura: Porcellanidae).</title>
        <authorList>
            <person name="Angst P."/>
        </authorList>
    </citation>
    <scope>NUCLEOTIDE SEQUENCE</scope>
    <source>
        <strain evidence="2">PB745_01</strain>
        <tissue evidence="2">Gill</tissue>
    </source>
</reference>
<name>A0AAE1KQC9_PETCI</name>
<evidence type="ECO:0000256" key="1">
    <source>
        <dbReference type="SAM" id="MobiDB-lite"/>
    </source>
</evidence>
<evidence type="ECO:0000313" key="3">
    <source>
        <dbReference type="Proteomes" id="UP001286313"/>
    </source>
</evidence>
<comment type="caution">
    <text evidence="2">The sequence shown here is derived from an EMBL/GenBank/DDBJ whole genome shotgun (WGS) entry which is preliminary data.</text>
</comment>
<feature type="region of interest" description="Disordered" evidence="1">
    <location>
        <begin position="265"/>
        <end position="297"/>
    </location>
</feature>
<protein>
    <submittedName>
        <fullName evidence="2">Uncharacterized protein</fullName>
    </submittedName>
</protein>
<organism evidence="2 3">
    <name type="scientific">Petrolisthes cinctipes</name>
    <name type="common">Flat porcelain crab</name>
    <dbReference type="NCBI Taxonomy" id="88211"/>
    <lineage>
        <taxon>Eukaryota</taxon>
        <taxon>Metazoa</taxon>
        <taxon>Ecdysozoa</taxon>
        <taxon>Arthropoda</taxon>
        <taxon>Crustacea</taxon>
        <taxon>Multicrustacea</taxon>
        <taxon>Malacostraca</taxon>
        <taxon>Eumalacostraca</taxon>
        <taxon>Eucarida</taxon>
        <taxon>Decapoda</taxon>
        <taxon>Pleocyemata</taxon>
        <taxon>Anomura</taxon>
        <taxon>Galatheoidea</taxon>
        <taxon>Porcellanidae</taxon>
        <taxon>Petrolisthes</taxon>
    </lineage>
</organism>
<sequence>MLNPVVANTFQDYVNIVFAPYISAQLEKVHRLDLVWDVYLPDSLKGTTRQKRGKGLRKRVAPSTVMPKNWNNFLRVDQNKTELSGFLSRESALASLAPCSHEEADTRMLLHVADAVQKRMRKVAIRNVDNDVVVLAVASFNNINPDKLWIALGTGSSFRYIAVHQLVSTMNPRKYATLPIFHALTGCDTVSSFTGRGKKTAWEIWKVFPEVTDAFEELLRMPSDVSEESMSLLERFVVLMYDRTSNIMEVNEARKQLFAHKSRALDNIPPNTGSTPAAHQASISPGQLLQQSSGSKS</sequence>
<gene>
    <name evidence="2" type="ORF">Pcinc_014859</name>
</gene>
<dbReference type="PANTHER" id="PTHR46704">
    <property type="entry name" value="CXC DOMAIN-CONTAINING PROTEIN-RELATED"/>
    <property type="match status" value="1"/>
</dbReference>
<keyword evidence="3" id="KW-1185">Reference proteome</keyword>
<evidence type="ECO:0000313" key="2">
    <source>
        <dbReference type="EMBL" id="KAK3880704.1"/>
    </source>
</evidence>
<feature type="compositionally biased region" description="Low complexity" evidence="1">
    <location>
        <begin position="282"/>
        <end position="297"/>
    </location>
</feature>
<proteinExistence type="predicted"/>
<dbReference type="EMBL" id="JAWQEG010001301">
    <property type="protein sequence ID" value="KAK3880704.1"/>
    <property type="molecule type" value="Genomic_DNA"/>
</dbReference>
<dbReference type="Proteomes" id="UP001286313">
    <property type="component" value="Unassembled WGS sequence"/>
</dbReference>
<dbReference type="PANTHER" id="PTHR46704:SF1">
    <property type="entry name" value="TELOMERE LENGTH REGULATION PROTEIN TEL2 HOMOLOG"/>
    <property type="match status" value="1"/>
</dbReference>
<accession>A0AAE1KQC9</accession>